<evidence type="ECO:0000313" key="3">
    <source>
        <dbReference type="Proteomes" id="UP001266305"/>
    </source>
</evidence>
<organism evidence="2 3">
    <name type="scientific">Saguinus oedipus</name>
    <name type="common">Cotton-top tamarin</name>
    <name type="synonym">Oedipomidas oedipus</name>
    <dbReference type="NCBI Taxonomy" id="9490"/>
    <lineage>
        <taxon>Eukaryota</taxon>
        <taxon>Metazoa</taxon>
        <taxon>Chordata</taxon>
        <taxon>Craniata</taxon>
        <taxon>Vertebrata</taxon>
        <taxon>Euteleostomi</taxon>
        <taxon>Mammalia</taxon>
        <taxon>Eutheria</taxon>
        <taxon>Euarchontoglires</taxon>
        <taxon>Primates</taxon>
        <taxon>Haplorrhini</taxon>
        <taxon>Platyrrhini</taxon>
        <taxon>Cebidae</taxon>
        <taxon>Callitrichinae</taxon>
        <taxon>Saguinus</taxon>
    </lineage>
</organism>
<sequence>MYVGVQVGRWSWREAVSSRGGLGHSPISENTTNWSTQGTRKASLEPLTRMKAVRDPLEMAETSLKMQPM</sequence>
<name>A0ABQ9TCA8_SAGOE</name>
<proteinExistence type="predicted"/>
<accession>A0ABQ9TCA8</accession>
<evidence type="ECO:0000256" key="1">
    <source>
        <dbReference type="SAM" id="MobiDB-lite"/>
    </source>
</evidence>
<evidence type="ECO:0000313" key="2">
    <source>
        <dbReference type="EMBL" id="KAK2082363.1"/>
    </source>
</evidence>
<gene>
    <name evidence="2" type="ORF">P7K49_039821</name>
</gene>
<protein>
    <submittedName>
        <fullName evidence="2">Uncharacterized protein</fullName>
    </submittedName>
</protein>
<feature type="compositionally biased region" description="Polar residues" evidence="1">
    <location>
        <begin position="27"/>
        <end position="40"/>
    </location>
</feature>
<feature type="region of interest" description="Disordered" evidence="1">
    <location>
        <begin position="18"/>
        <end position="41"/>
    </location>
</feature>
<reference evidence="2 3" key="1">
    <citation type="submission" date="2023-05" db="EMBL/GenBank/DDBJ databases">
        <title>B98-5 Cell Line De Novo Hybrid Assembly: An Optical Mapping Approach.</title>
        <authorList>
            <person name="Kananen K."/>
            <person name="Auerbach J.A."/>
            <person name="Kautto E."/>
            <person name="Blachly J.S."/>
        </authorList>
    </citation>
    <scope>NUCLEOTIDE SEQUENCE [LARGE SCALE GENOMIC DNA]</scope>
    <source>
        <strain evidence="2">B95-8</strain>
        <tissue evidence="2">Cell line</tissue>
    </source>
</reference>
<comment type="caution">
    <text evidence="2">The sequence shown here is derived from an EMBL/GenBank/DDBJ whole genome shotgun (WGS) entry which is preliminary data.</text>
</comment>
<dbReference type="Proteomes" id="UP001266305">
    <property type="component" value="Unassembled WGS sequence"/>
</dbReference>
<keyword evidence="3" id="KW-1185">Reference proteome</keyword>
<dbReference type="EMBL" id="JASSZA010000040">
    <property type="protein sequence ID" value="KAK2082363.1"/>
    <property type="molecule type" value="Genomic_DNA"/>
</dbReference>